<sequence length="311" mass="34482">MTIQNQNQVLSLDLGGRFNSYASASGKFATPAISNVKVQPVVLFAILDHYLRRQEGQSGVIGTLLGVRSEDGSLLEIRNCFPVPHNETDDQVAVDMDHHRKMFELHQKVNDSEVIVGWYATGPTLNPYSALIQDFYNTEVERQEAVHLVMDTSLQGDKFGAQVFTSSPIGFGKTESCVFRQLPCDIQLHRAERSGLDLLCSKNRASVEGESTENIHSLLTDSTNLIKSIRQIQSMLTRVLKYIESVLDGGAPSNPAIGRYLMDTLAMVPKIDAEIFDKTFNSHVQDLLMVIYLSNVTRAQLALADSIHSLV</sequence>
<comment type="caution">
    <text evidence="1">The sequence shown here is derived from an EMBL/GenBank/DDBJ whole genome shotgun (WGS) entry which is preliminary data.</text>
</comment>
<accession>A0ACC2T1H0</accession>
<keyword evidence="2" id="KW-1185">Reference proteome</keyword>
<protein>
    <submittedName>
        <fullName evidence="1">Uncharacterized protein</fullName>
    </submittedName>
</protein>
<reference evidence="1" key="1">
    <citation type="submission" date="2022-04" db="EMBL/GenBank/DDBJ databases">
        <title>Genome of the entomopathogenic fungus Entomophthora muscae.</title>
        <authorList>
            <person name="Elya C."/>
            <person name="Lovett B.R."/>
            <person name="Lee E."/>
            <person name="Macias A.M."/>
            <person name="Hajek A.E."/>
            <person name="De Bivort B.L."/>
            <person name="Kasson M.T."/>
            <person name="De Fine Licht H.H."/>
            <person name="Stajich J.E."/>
        </authorList>
    </citation>
    <scope>NUCLEOTIDE SEQUENCE</scope>
    <source>
        <strain evidence="1">Berkeley</strain>
    </source>
</reference>
<proteinExistence type="predicted"/>
<name>A0ACC2T1H0_9FUNG</name>
<dbReference type="EMBL" id="QTSX02003726">
    <property type="protein sequence ID" value="KAJ9068499.1"/>
    <property type="molecule type" value="Genomic_DNA"/>
</dbReference>
<dbReference type="Proteomes" id="UP001165960">
    <property type="component" value="Unassembled WGS sequence"/>
</dbReference>
<evidence type="ECO:0000313" key="2">
    <source>
        <dbReference type="Proteomes" id="UP001165960"/>
    </source>
</evidence>
<gene>
    <name evidence="1" type="ORF">DSO57_1028093</name>
</gene>
<evidence type="ECO:0000313" key="1">
    <source>
        <dbReference type="EMBL" id="KAJ9068499.1"/>
    </source>
</evidence>
<organism evidence="1 2">
    <name type="scientific">Entomophthora muscae</name>
    <dbReference type="NCBI Taxonomy" id="34485"/>
    <lineage>
        <taxon>Eukaryota</taxon>
        <taxon>Fungi</taxon>
        <taxon>Fungi incertae sedis</taxon>
        <taxon>Zoopagomycota</taxon>
        <taxon>Entomophthoromycotina</taxon>
        <taxon>Entomophthoromycetes</taxon>
        <taxon>Entomophthorales</taxon>
        <taxon>Entomophthoraceae</taxon>
        <taxon>Entomophthora</taxon>
    </lineage>
</organism>